<evidence type="ECO:0000256" key="5">
    <source>
        <dbReference type="ARBA" id="ARBA00022801"/>
    </source>
</evidence>
<feature type="compositionally biased region" description="Acidic residues" evidence="7">
    <location>
        <begin position="3034"/>
        <end position="3043"/>
    </location>
</feature>
<feature type="region of interest" description="Disordered" evidence="7">
    <location>
        <begin position="2442"/>
        <end position="2490"/>
    </location>
</feature>
<dbReference type="InterPro" id="IPR022105">
    <property type="entry name" value="DUF3645"/>
</dbReference>
<feature type="compositionally biased region" description="Low complexity" evidence="7">
    <location>
        <begin position="1970"/>
        <end position="1983"/>
    </location>
</feature>
<dbReference type="PANTHER" id="PTHR13367:SF33">
    <property type="entry name" value="P-LOOP CONTAINING NUCLEOSIDE TRIPHOSPHATE HYDROLASE PROTEIN"/>
    <property type="match status" value="1"/>
</dbReference>
<dbReference type="InterPro" id="IPR022099">
    <property type="entry name" value="DUF3638"/>
</dbReference>
<feature type="compositionally biased region" description="Gly residues" evidence="7">
    <location>
        <begin position="2832"/>
        <end position="2859"/>
    </location>
</feature>
<accession>A0A0G4FDA9</accession>
<feature type="domain" description="DUF3638" evidence="8">
    <location>
        <begin position="914"/>
        <end position="1164"/>
    </location>
</feature>
<feature type="non-terminal residue" evidence="10">
    <location>
        <position position="1"/>
    </location>
</feature>
<feature type="compositionally biased region" description="Basic and acidic residues" evidence="7">
    <location>
        <begin position="2622"/>
        <end position="2659"/>
    </location>
</feature>
<feature type="compositionally biased region" description="Acidic residues" evidence="7">
    <location>
        <begin position="689"/>
        <end position="698"/>
    </location>
</feature>
<keyword evidence="6" id="KW-0788">Thiol protease</keyword>
<feature type="region of interest" description="Disordered" evidence="7">
    <location>
        <begin position="2750"/>
        <end position="2789"/>
    </location>
</feature>
<feature type="domain" description="DUF3645" evidence="9">
    <location>
        <begin position="1413"/>
        <end position="1445"/>
    </location>
</feature>
<feature type="region of interest" description="Disordered" evidence="7">
    <location>
        <begin position="1562"/>
        <end position="1581"/>
    </location>
</feature>
<dbReference type="Pfam" id="PF12359">
    <property type="entry name" value="DUF3645"/>
    <property type="match status" value="1"/>
</dbReference>
<dbReference type="PANTHER" id="PTHR13367">
    <property type="entry name" value="UBIQUITIN THIOESTERASE"/>
    <property type="match status" value="1"/>
</dbReference>
<feature type="compositionally biased region" description="Low complexity" evidence="7">
    <location>
        <begin position="2753"/>
        <end position="2767"/>
    </location>
</feature>
<dbReference type="VEuPathDB" id="CryptoDB:Cvel_16448"/>
<feature type="compositionally biased region" description="Basic and acidic residues" evidence="7">
    <location>
        <begin position="706"/>
        <end position="717"/>
    </location>
</feature>
<evidence type="ECO:0000256" key="3">
    <source>
        <dbReference type="ARBA" id="ARBA00022670"/>
    </source>
</evidence>
<proteinExistence type="predicted"/>
<feature type="region of interest" description="Disordered" evidence="7">
    <location>
        <begin position="1960"/>
        <end position="2055"/>
    </location>
</feature>
<feature type="compositionally biased region" description="Acidic residues" evidence="7">
    <location>
        <begin position="2171"/>
        <end position="2184"/>
    </location>
</feature>
<dbReference type="GO" id="GO:0006508">
    <property type="term" value="P:proteolysis"/>
    <property type="evidence" value="ECO:0007669"/>
    <property type="project" value="UniProtKB-KW"/>
</dbReference>
<feature type="compositionally biased region" description="Low complexity" evidence="7">
    <location>
        <begin position="2680"/>
        <end position="2697"/>
    </location>
</feature>
<gene>
    <name evidence="10" type="ORF">Cvel_16448</name>
</gene>
<evidence type="ECO:0000256" key="4">
    <source>
        <dbReference type="ARBA" id="ARBA00022786"/>
    </source>
</evidence>
<keyword evidence="3" id="KW-0645">Protease</keyword>
<feature type="region of interest" description="Disordered" evidence="7">
    <location>
        <begin position="1514"/>
        <end position="1553"/>
    </location>
</feature>
<feature type="compositionally biased region" description="Acidic residues" evidence="7">
    <location>
        <begin position="2039"/>
        <end position="2055"/>
    </location>
</feature>
<feature type="region of interest" description="Disordered" evidence="7">
    <location>
        <begin position="3030"/>
        <end position="3066"/>
    </location>
</feature>
<organism evidence="10">
    <name type="scientific">Chromera velia CCMP2878</name>
    <dbReference type="NCBI Taxonomy" id="1169474"/>
    <lineage>
        <taxon>Eukaryota</taxon>
        <taxon>Sar</taxon>
        <taxon>Alveolata</taxon>
        <taxon>Colpodellida</taxon>
        <taxon>Chromeraceae</taxon>
        <taxon>Chromera</taxon>
    </lineage>
</organism>
<feature type="compositionally biased region" description="Basic and acidic residues" evidence="7">
    <location>
        <begin position="2446"/>
        <end position="2458"/>
    </location>
</feature>
<evidence type="ECO:0000256" key="1">
    <source>
        <dbReference type="ARBA" id="ARBA00000707"/>
    </source>
</evidence>
<feature type="compositionally biased region" description="Low complexity" evidence="7">
    <location>
        <begin position="3048"/>
        <end position="3066"/>
    </location>
</feature>
<dbReference type="EC" id="3.4.19.12" evidence="2"/>
<feature type="compositionally biased region" description="Basic and acidic residues" evidence="7">
    <location>
        <begin position="1571"/>
        <end position="1581"/>
    </location>
</feature>
<feature type="compositionally biased region" description="Basic residues" evidence="7">
    <location>
        <begin position="1519"/>
        <end position="1534"/>
    </location>
</feature>
<feature type="region of interest" description="Disordered" evidence="7">
    <location>
        <begin position="2282"/>
        <end position="2322"/>
    </location>
</feature>
<dbReference type="GO" id="GO:0004843">
    <property type="term" value="F:cysteine-type deubiquitinase activity"/>
    <property type="evidence" value="ECO:0007669"/>
    <property type="project" value="UniProtKB-EC"/>
</dbReference>
<feature type="region of interest" description="Disordered" evidence="7">
    <location>
        <begin position="2163"/>
        <end position="2200"/>
    </location>
</feature>
<evidence type="ECO:0000256" key="2">
    <source>
        <dbReference type="ARBA" id="ARBA00012759"/>
    </source>
</evidence>
<feature type="region of interest" description="Disordered" evidence="7">
    <location>
        <begin position="2620"/>
        <end position="2713"/>
    </location>
</feature>
<name>A0A0G4FDA9_9ALVE</name>
<evidence type="ECO:0000313" key="10">
    <source>
        <dbReference type="EMBL" id="CEM11167.1"/>
    </source>
</evidence>
<reference evidence="10" key="1">
    <citation type="submission" date="2014-11" db="EMBL/GenBank/DDBJ databases">
        <authorList>
            <person name="Otto D Thomas"/>
            <person name="Naeem Raeece"/>
        </authorList>
    </citation>
    <scope>NUCLEOTIDE SEQUENCE</scope>
</reference>
<feature type="compositionally biased region" description="Basic and acidic residues" evidence="7">
    <location>
        <begin position="2305"/>
        <end position="2319"/>
    </location>
</feature>
<feature type="region of interest" description="Disordered" evidence="7">
    <location>
        <begin position="685"/>
        <end position="717"/>
    </location>
</feature>
<protein>
    <recommendedName>
        <fullName evidence="2">ubiquitinyl hydrolase 1</fullName>
        <ecNumber evidence="2">3.4.19.12</ecNumber>
    </recommendedName>
</protein>
<comment type="catalytic activity">
    <reaction evidence="1">
        <text>Thiol-dependent hydrolysis of ester, thioester, amide, peptide and isopeptide bonds formed by the C-terminal Gly of ubiquitin (a 76-residue protein attached to proteins as an intracellular targeting signal).</text>
        <dbReference type="EC" id="3.4.19.12"/>
    </reaction>
</comment>
<keyword evidence="4" id="KW-0833">Ubl conjugation pathway</keyword>
<dbReference type="EMBL" id="CDMZ01000295">
    <property type="protein sequence ID" value="CEM11167.1"/>
    <property type="molecule type" value="Genomic_DNA"/>
</dbReference>
<feature type="region of interest" description="Disordered" evidence="7">
    <location>
        <begin position="2812"/>
        <end position="2868"/>
    </location>
</feature>
<evidence type="ECO:0000259" key="9">
    <source>
        <dbReference type="Pfam" id="PF12359"/>
    </source>
</evidence>
<feature type="compositionally biased region" description="Acidic residues" evidence="7">
    <location>
        <begin position="2019"/>
        <end position="2028"/>
    </location>
</feature>
<feature type="compositionally biased region" description="Acidic residues" evidence="7">
    <location>
        <begin position="2459"/>
        <end position="2476"/>
    </location>
</feature>
<evidence type="ECO:0000259" key="8">
    <source>
        <dbReference type="Pfam" id="PF12340"/>
    </source>
</evidence>
<dbReference type="Pfam" id="PF12340">
    <property type="entry name" value="DUF3638"/>
    <property type="match status" value="1"/>
</dbReference>
<feature type="compositionally biased region" description="Polar residues" evidence="7">
    <location>
        <begin position="2698"/>
        <end position="2708"/>
    </location>
</feature>
<evidence type="ECO:0000256" key="7">
    <source>
        <dbReference type="SAM" id="MobiDB-lite"/>
    </source>
</evidence>
<evidence type="ECO:0000256" key="6">
    <source>
        <dbReference type="ARBA" id="ARBA00022807"/>
    </source>
</evidence>
<dbReference type="InterPro" id="IPR051346">
    <property type="entry name" value="OTU_Deubiquitinase"/>
</dbReference>
<sequence>TVLVLHKEKALGAHSYFHFDISERLKEIQPKSAHACMFLAKLHKATSHVLPDPFFSVGTQGAGVETTEGSSTGGLSGVARCTNLLERPLAWVDAPLDAETALQLRGILSLCPARRLHRSEQTEFVQWPAPLPFAASSDGIVLLVRRLLLDRQSTAALHSAEKQWQEDTCGSKRLYQQFAVASGGFEGLLGQQAALPDGHLLLSSDLFKKFPDKERAFLAARAYVRSRPLLPAWERLTESMEIDHAVDITLVPAVVGPSFHPFLCALQGAYDPGRAAWTAWSSKEDQRAVASARVPQISEDDAAFRRQNNPQFSAPDWRSLLEHLVNHTDGFHAVSESRFFQNRRTIRKASLFSSAKEKKAFEQATCESHWVPAEEKDGLDPEKHLLTLIDFGIKSADTGRHAEFAGLLGWLAARLGVGKAKEDTKTYKDGGELSWIVPLLSCVHRHADKFSALGFDRKDDDEGAQNFYSKPREQEFNRIELIDKVLDTEVTHAEEKFEQMHRNEQWVDNTREFRRRFMVRKQEEARRLVARAEELWTERRAETASTRDFKLGDIKLLDTSRVGQQCLYRMQRWSRNARLKVEIQKLASDLECLAYPVRLDEYDGHAYSMINHMPKGGFACPPLYVSHIDYRESLEHRTMLMLADPVWPLPPALWGDFPEDLEEMEEKWKSLWHSGKVEDVVGEVWESEREGEQEEDEAAVAGGQREGGKKREKEEGDLTRKFFEKEMKESLKAFKKFGDPAMGQAEFLARKQWTAAELEEKRDWFERLRLETAGLEERLLKELRQLLSPLAGASGDFEQAASALVESGMWPGFVPSLFFPLLIPEREKDDDQEEETEGSAPVQHPRKLLRDLLQRPQLDDRLGALAVLWVHLQWAERVLDGVAKARRRAPGGYAATEGIKIAGDCARELSTAPHSNFSPRLWPIWTLFEIEQNINIRKMQADIARHMLDPVGHTNTTTQMNMGEGKTSVILPLLLMSIADGCSRLHGCRAAEEGGVQREQQLAHVMVPDSLLRTNAADLSLRLGGWLGRRTFALPFRRDRQLRPELMKKVVEKLEKARKEGHVLVWVAESLLSLENRWVDGCAPMAVKSVDKIKFRSDNLRGLEKVIAFILRYGRGIIDESDLVLSVKNAQVYATGRQQKMEGDELRWRTCHSALMLARDHADTLLRLFPQCVDVPHLQQLQRQQKQREAGLPVEDGHPLPYAQEFFNFRLLSSTSGGCAGLTDSDKCFAFLANKIAVAVLKGDAPELRLPKYTMTQEGFLKVWLLQHLHDGKNLPKGGEAMVNIIDGKEDHGYHVRVLPEKLKHFWINGLDYPKSTAEAQEECMAERKKWMASVNKQTEEWLKKKAGPEARIVLLTLKGLLSHLLLSVVLSKRLHVDGGVNPKLQEVKDEYRRVVAGGSAKLSQTMAEWVSSRGLRQMAVPFRAKDMPAERNEYGHPDFAVLMTQLAYMEDGLKWEDLKTIFLELLPREHSPEAIYNSWCDACVNLTQKRHVTNSAAAFSATALRRELLQAQQQKRGAAGRKKMAREQKKKRDKWLGQKPPQKNQARFQPPVRKQFNFHIGPKKALNQQKKRDPLDSRNIAEDRGVRIPHVSPALYKLTSINLSDRKTQEQLIFLFSRHTQVIQYYLSRPVFPPEAKVFPSRITASPWTLCPSADAKRIQLAVMDPDQRLQMSPKDVIVRQGETQEEHCENLRKCFPPLDAAALRSLNGPAVTGFSGTSETQLLMPVTTKQMDHPRLRGTHGGILTRMLRPENMKYSALPPGVRGRDVLFAIAALDVSVIIDVGALISGMDNPTAASMWLERVVKDREAKKASGQAGVRVPLAVVYFDNSNEQKVMDFGGDVTDFRLSPFANRLQDCLVFLDDAHCRGTDFKLPEGTHACLTLGKGVTLDKLEQGALRLRLIGQGHSLRVVASAEVDRQIRESLAERIGSKAGGLRELLLSDESLLEQFPSLGAALCPSKAKKGQEPNASAASPEASTAAVSREVSVHAPDNSNPPSRAVSPPPPASRHPKGTGKEDGDVEMVDDDVTEKASNQSESGDSDEEGEEGAEGDGEEDDVQILEQAAVDEAADAKRAGRRALVIDLTMDDDELMGGGEQAKGAADRPLDLCDAMEWAQGNTIQMIKDGYYAWSTQASSRLRWEIALSEAAQALGQSNAVDEAMGAQENRNGDGEEDEEEGEGEKDDPDARQKERDAARKRQEKAERILSEMISEKEKTTLRELYMKASTLKHISHHVKDQLLENGVLGEARQRVQEILGDSAVLSPLHKLALGLCQQVFEKVKRHTPSRRSEHGMGGSALEDEQERELEHESLNKSTEAAKKPRMCLPDQPFGWQPHEALLGLVTGRMKSLDEFFYQFTEEKPQRASARLRSREEPPQVYRSLLRSNRFPLNNMIDAIFGSHARLAWDDSALPSKKKEGQRRGMPWKYPDGYKTEVFYNRRNFGMGAEQREEEERKKAEEEAMEQDEEEAEESGDEQDEQQKQQQQQRLIPRFVVRSDEAPVDECIIKGDEHKPLIQLSPQFMGEHVYAVREFGKVLHKDATADVTAVKGNVGRSRDQFLPMAWHVLAIRGRDRQRRGGADASAARKRDREGASVTNKDEIQALIILDATTAEVLAEKVAQQQRRKEEKEKKKRAAEIKEAERREEEEERLPKVKKEEGDSHPQQANRPPSIVIKQEEISPARRPAAVAAAAAAAAARPSTTEQRQQPKSETGVEGNVIGSLHIFAPRLTREQQILFLDPRLSVPKLTTAIALRSPTTQPQPQPQQSSSGDGENREGQPGQQEINGGAGGQLQRRFTLRRNDSYFSTCSVPMQGGAAAAAGGGRRQSVRSSLMGGRGSLMGAGTPGRGRKGPGGSQQGQGGTLRMEDATDSAPQSELLLRLLCRLSVYAGPLWFSHSDEQTEIASLLSLVPRPHRKIEVQLHDHNVFDGDACFFPAQAHPHGKWFPSDWKGGERRLAGDPLKALGQQYAAEVHASGRVCWWEKSPKDFVEAIIVARGQGKRLEESHVGSLLQGGTRVLGLRGAPANEFEVAAAAQEEAEREDEGMGGEGAASSSSSSSSSASSSSSSS</sequence>
<keyword evidence="5" id="KW-0378">Hydrolase</keyword>
<feature type="region of interest" description="Disordered" evidence="7">
    <location>
        <begin position="2571"/>
        <end position="2593"/>
    </location>
</feature>
<feature type="compositionally biased region" description="Basic and acidic residues" evidence="7">
    <location>
        <begin position="2185"/>
        <end position="2200"/>
    </location>
</feature>